<dbReference type="InterPro" id="IPR008259">
    <property type="entry name" value="FMN_hydac_DH_AS"/>
</dbReference>
<evidence type="ECO:0000256" key="1">
    <source>
        <dbReference type="ARBA" id="ARBA00001917"/>
    </source>
</evidence>
<sequence length="349" mass="37352">MTSYINEGSMDLITVKANEAAYDRYRIMPRILRDVAEVDTTTTIFGSTASFPFGFSPAAMHCLAHPDGEIATSRAAAKTGIAMGLSHWATKSLEDVIAAGQEINPSTPYAIQTSSANPKHHTAALLARASKAGYKAVLVTVDAPVLGRRLNEHVPQRHRPPPQALTFPNLSHDPRNFRSAARDASASFATFLPWLAATVPPSMEIWLKGVYTPEDVELAAAQPRVRGVVVSNHGGRQLDGAAAAARRANAGRQRRERLLVGVDGGIRRGSDVSKALALGADVCFAGRVPLWGLAWAGGEGVERAVEILREEFETCMRLAGCRSLADIGPERLAVVEGGVPGLIRRLPKL</sequence>
<dbReference type="InterPro" id="IPR000262">
    <property type="entry name" value="FMN-dep_DH"/>
</dbReference>
<name>A0ABR3SEA1_9PEZI</name>
<dbReference type="Proteomes" id="UP001521116">
    <property type="component" value="Unassembled WGS sequence"/>
</dbReference>
<evidence type="ECO:0000256" key="3">
    <source>
        <dbReference type="ARBA" id="ARBA00024042"/>
    </source>
</evidence>
<dbReference type="SUPFAM" id="SSF51395">
    <property type="entry name" value="FMN-linked oxidoreductases"/>
    <property type="match status" value="1"/>
</dbReference>
<evidence type="ECO:0000313" key="5">
    <source>
        <dbReference type="EMBL" id="KAL1618583.1"/>
    </source>
</evidence>
<dbReference type="PROSITE" id="PS00557">
    <property type="entry name" value="FMN_HYDROXY_ACID_DH_1"/>
    <property type="match status" value="1"/>
</dbReference>
<protein>
    <recommendedName>
        <fullName evidence="4">FMN hydroxy acid dehydrogenase domain-containing protein</fullName>
    </recommendedName>
</protein>
<dbReference type="InterPro" id="IPR037396">
    <property type="entry name" value="FMN_HAD"/>
</dbReference>
<reference evidence="5 6" key="1">
    <citation type="submission" date="2024-02" db="EMBL/GenBank/DDBJ databases">
        <title>De novo assembly and annotation of 12 fungi associated with fruit tree decline syndrome in Ontario, Canada.</title>
        <authorList>
            <person name="Sulman M."/>
            <person name="Ellouze W."/>
            <person name="Ilyukhin E."/>
        </authorList>
    </citation>
    <scope>NUCLEOTIDE SEQUENCE [LARGE SCALE GENOMIC DNA]</scope>
    <source>
        <strain evidence="5 6">M1-105</strain>
    </source>
</reference>
<evidence type="ECO:0000313" key="6">
    <source>
        <dbReference type="Proteomes" id="UP001521116"/>
    </source>
</evidence>
<dbReference type="InterPro" id="IPR013785">
    <property type="entry name" value="Aldolase_TIM"/>
</dbReference>
<feature type="domain" description="FMN hydroxy acid dehydrogenase" evidence="4">
    <location>
        <begin position="1"/>
        <end position="337"/>
    </location>
</feature>
<dbReference type="EMBL" id="JAJVDC020000205">
    <property type="protein sequence ID" value="KAL1618583.1"/>
    <property type="molecule type" value="Genomic_DNA"/>
</dbReference>
<keyword evidence="2" id="KW-0560">Oxidoreductase</keyword>
<dbReference type="PIRSF" id="PIRSF000138">
    <property type="entry name" value="Al-hdrx_acd_dh"/>
    <property type="match status" value="1"/>
</dbReference>
<dbReference type="InterPro" id="IPR012133">
    <property type="entry name" value="Alpha-hydoxy_acid_DH_FMN"/>
</dbReference>
<keyword evidence="6" id="KW-1185">Reference proteome</keyword>
<comment type="similarity">
    <text evidence="3">Belongs to the FMN-dependent alpha-hydroxy acid dehydrogenase family.</text>
</comment>
<dbReference type="CDD" id="cd02809">
    <property type="entry name" value="alpha_hydroxyacid_oxid_FMN"/>
    <property type="match status" value="1"/>
</dbReference>
<gene>
    <name evidence="5" type="ORF">SLS56_010511</name>
</gene>
<proteinExistence type="inferred from homology"/>
<dbReference type="Pfam" id="PF01070">
    <property type="entry name" value="FMN_dh"/>
    <property type="match status" value="1"/>
</dbReference>
<evidence type="ECO:0000259" key="4">
    <source>
        <dbReference type="PROSITE" id="PS51349"/>
    </source>
</evidence>
<dbReference type="PROSITE" id="PS51349">
    <property type="entry name" value="FMN_HYDROXY_ACID_DH_2"/>
    <property type="match status" value="1"/>
</dbReference>
<dbReference type="PANTHER" id="PTHR10578:SF149">
    <property type="entry name" value="2-HYDROXYACID OXIDASE 2"/>
    <property type="match status" value="1"/>
</dbReference>
<dbReference type="PANTHER" id="PTHR10578">
    <property type="entry name" value="S -2-HYDROXY-ACID OXIDASE-RELATED"/>
    <property type="match status" value="1"/>
</dbReference>
<organism evidence="5 6">
    <name type="scientific">Neofusicoccum ribis</name>
    <dbReference type="NCBI Taxonomy" id="45134"/>
    <lineage>
        <taxon>Eukaryota</taxon>
        <taxon>Fungi</taxon>
        <taxon>Dikarya</taxon>
        <taxon>Ascomycota</taxon>
        <taxon>Pezizomycotina</taxon>
        <taxon>Dothideomycetes</taxon>
        <taxon>Dothideomycetes incertae sedis</taxon>
        <taxon>Botryosphaeriales</taxon>
        <taxon>Botryosphaeriaceae</taxon>
        <taxon>Neofusicoccum</taxon>
    </lineage>
</organism>
<evidence type="ECO:0000256" key="2">
    <source>
        <dbReference type="ARBA" id="ARBA00023002"/>
    </source>
</evidence>
<accession>A0ABR3SEA1</accession>
<dbReference type="Gene3D" id="3.20.20.70">
    <property type="entry name" value="Aldolase class I"/>
    <property type="match status" value="1"/>
</dbReference>
<comment type="cofactor">
    <cofactor evidence="1">
        <name>FMN</name>
        <dbReference type="ChEBI" id="CHEBI:58210"/>
    </cofactor>
</comment>
<comment type="caution">
    <text evidence="5">The sequence shown here is derived from an EMBL/GenBank/DDBJ whole genome shotgun (WGS) entry which is preliminary data.</text>
</comment>